<reference evidence="1 2" key="1">
    <citation type="journal article" date="2024" name="Chem. Sci.">
        <title>Discovery of megapolipeptins by genome mining of a Burkholderiales bacteria collection.</title>
        <authorList>
            <person name="Paulo B.S."/>
            <person name="Recchia M.J.J."/>
            <person name="Lee S."/>
            <person name="Fergusson C.H."/>
            <person name="Romanowski S.B."/>
            <person name="Hernandez A."/>
            <person name="Krull N."/>
            <person name="Liu D.Y."/>
            <person name="Cavanagh H."/>
            <person name="Bos A."/>
            <person name="Gray C.A."/>
            <person name="Murphy B.T."/>
            <person name="Linington R.G."/>
            <person name="Eustaquio A.S."/>
        </authorList>
    </citation>
    <scope>NUCLEOTIDE SEQUENCE [LARGE SCALE GENOMIC DNA]</scope>
    <source>
        <strain evidence="1 2">RL21-008-BIB-A</strain>
    </source>
</reference>
<sequence length="223" mass="25065">MTDDLSRFRAHCFQFACDKLDEQEHAWMMDMLARHPELQVEVEAERELVRLAREGLEERHQPLVSFEQIRLALEQQPRPRQRPGLGERLVLWWQRLAATPSGAGSRWAVAAMVVLGVALVWQGRPQLDGRNDVIPDEGYRAVTPGQIQEKGVLQVKFRDDLAIGEISNKLEALKMRILSGPAADGSYQVQVSEGTLQDAIAQLKAASLVTSASVMDMRSREAR</sequence>
<protein>
    <recommendedName>
        <fullName evidence="3">Anti-sigma factor</fullName>
    </recommendedName>
</protein>
<evidence type="ECO:0008006" key="3">
    <source>
        <dbReference type="Google" id="ProtNLM"/>
    </source>
</evidence>
<gene>
    <name evidence="1" type="ORF">PQR62_05475</name>
</gene>
<keyword evidence="2" id="KW-1185">Reference proteome</keyword>
<evidence type="ECO:0000313" key="1">
    <source>
        <dbReference type="EMBL" id="MFL9923699.1"/>
    </source>
</evidence>
<evidence type="ECO:0000313" key="2">
    <source>
        <dbReference type="Proteomes" id="UP001629246"/>
    </source>
</evidence>
<name>A0ABW9A630_9BURK</name>
<dbReference type="RefSeq" id="WP_408155577.1">
    <property type="nucleotide sequence ID" value="NZ_JAQQFM010000002.1"/>
</dbReference>
<dbReference type="Proteomes" id="UP001629246">
    <property type="component" value="Unassembled WGS sequence"/>
</dbReference>
<comment type="caution">
    <text evidence="1">The sequence shown here is derived from an EMBL/GenBank/DDBJ whole genome shotgun (WGS) entry which is preliminary data.</text>
</comment>
<dbReference type="EMBL" id="JAQQFM010000002">
    <property type="protein sequence ID" value="MFL9923699.1"/>
    <property type="molecule type" value="Genomic_DNA"/>
</dbReference>
<accession>A0ABW9A630</accession>
<organism evidence="1 2">
    <name type="scientific">Herbaspirillum lusitanum</name>
    <dbReference type="NCBI Taxonomy" id="213312"/>
    <lineage>
        <taxon>Bacteria</taxon>
        <taxon>Pseudomonadati</taxon>
        <taxon>Pseudomonadota</taxon>
        <taxon>Betaproteobacteria</taxon>
        <taxon>Burkholderiales</taxon>
        <taxon>Oxalobacteraceae</taxon>
        <taxon>Herbaspirillum</taxon>
    </lineage>
</organism>
<proteinExistence type="predicted"/>